<evidence type="ECO:0000313" key="2">
    <source>
        <dbReference type="EMBL" id="MBA2897879.1"/>
    </source>
</evidence>
<dbReference type="EMBL" id="JACDUR010000014">
    <property type="protein sequence ID" value="MBA2897879.1"/>
    <property type="molecule type" value="Genomic_DNA"/>
</dbReference>
<feature type="region of interest" description="Disordered" evidence="1">
    <location>
        <begin position="1"/>
        <end position="36"/>
    </location>
</feature>
<reference evidence="2 3" key="1">
    <citation type="submission" date="2020-07" db="EMBL/GenBank/DDBJ databases">
        <title>Genomic Encyclopedia of Type Strains, Phase IV (KMG-IV): sequencing the most valuable type-strain genomes for metagenomic binning, comparative biology and taxonomic classification.</title>
        <authorList>
            <person name="Goeker M."/>
        </authorList>
    </citation>
    <scope>NUCLEOTIDE SEQUENCE [LARGE SCALE GENOMIC DNA]</scope>
    <source>
        <strain evidence="2 3">DSM 45533</strain>
    </source>
</reference>
<organism evidence="2 3">
    <name type="scientific">Nonomuraea soli</name>
    <dbReference type="NCBI Taxonomy" id="1032476"/>
    <lineage>
        <taxon>Bacteria</taxon>
        <taxon>Bacillati</taxon>
        <taxon>Actinomycetota</taxon>
        <taxon>Actinomycetes</taxon>
        <taxon>Streptosporangiales</taxon>
        <taxon>Streptosporangiaceae</taxon>
        <taxon>Nonomuraea</taxon>
    </lineage>
</organism>
<dbReference type="AlphaFoldDB" id="A0A7W0HW40"/>
<evidence type="ECO:0000256" key="1">
    <source>
        <dbReference type="SAM" id="MobiDB-lite"/>
    </source>
</evidence>
<keyword evidence="3" id="KW-1185">Reference proteome</keyword>
<protein>
    <submittedName>
        <fullName evidence="2">Uncharacterized protein</fullName>
    </submittedName>
</protein>
<proteinExistence type="predicted"/>
<evidence type="ECO:0000313" key="3">
    <source>
        <dbReference type="Proteomes" id="UP000530928"/>
    </source>
</evidence>
<dbReference type="Proteomes" id="UP000530928">
    <property type="component" value="Unassembled WGS sequence"/>
</dbReference>
<accession>A0A7W0HW40</accession>
<name>A0A7W0HW40_9ACTN</name>
<comment type="caution">
    <text evidence="2">The sequence shown here is derived from an EMBL/GenBank/DDBJ whole genome shotgun (WGS) entry which is preliminary data.</text>
</comment>
<gene>
    <name evidence="2" type="ORF">HNR30_009285</name>
</gene>
<sequence length="36" mass="3557">MSNQGDSGITAAATGSPLSRAFSIVSTPSPPPAARR</sequence>